<dbReference type="Pfam" id="PF15868">
    <property type="entry name" value="MBF2"/>
    <property type="match status" value="1"/>
</dbReference>
<name>A0A2K8JSN6_PRIPG</name>
<dbReference type="PANTHER" id="PTHR37685:SF1">
    <property type="entry name" value="GEO11136P1-RELATED"/>
    <property type="match status" value="1"/>
</dbReference>
<dbReference type="PANTHER" id="PTHR37685">
    <property type="entry name" value="GEO11136P1-RELATED"/>
    <property type="match status" value="1"/>
</dbReference>
<evidence type="ECO:0000313" key="2">
    <source>
        <dbReference type="EMBL" id="ATU83060.1"/>
    </source>
</evidence>
<sequence>MDTKLVLLLVLGIVATAWAYSKSSYGSGATHDLIMGIRQPGDKLLDKIRSTVIEGRESNVQWPLKGKSQKKITLIEVLDQKHDGSGGYATLVGGGIGSNYFKLRLKAQKRGSSDFLIKIYGK</sequence>
<keyword evidence="1" id="KW-0732">Signal</keyword>
<protein>
    <submittedName>
        <fullName evidence="2">Secreted venom protein family 3 protein</fullName>
    </submittedName>
</protein>
<dbReference type="EMBL" id="KY031309">
    <property type="protein sequence ID" value="ATU83060.1"/>
    <property type="molecule type" value="mRNA"/>
</dbReference>
<reference evidence="2" key="1">
    <citation type="submission" date="2016-10" db="EMBL/GenBank/DDBJ databases">
        <title>The assassin bug Pristhesancus plagipennis produces two different types of venom.</title>
        <authorList>
            <person name="Walker A.A."/>
            <person name="Herzig V."/>
            <person name="Jin J."/>
            <person name="Fry B.G."/>
            <person name="King G.F."/>
        </authorList>
    </citation>
    <scope>NUCLEOTIDE SEQUENCE</scope>
    <source>
        <tissue evidence="2">Venom/labial glands</tissue>
    </source>
</reference>
<accession>A0A2K8JSN6</accession>
<dbReference type="AlphaFoldDB" id="A0A2K8JSN6"/>
<evidence type="ECO:0000256" key="1">
    <source>
        <dbReference type="SAM" id="SignalP"/>
    </source>
</evidence>
<feature type="signal peptide" evidence="1">
    <location>
        <begin position="1"/>
        <end position="19"/>
    </location>
</feature>
<proteinExistence type="evidence at transcript level"/>
<feature type="chain" id="PRO_5014635894" evidence="1">
    <location>
        <begin position="20"/>
        <end position="122"/>
    </location>
</feature>
<organism evidence="2">
    <name type="scientific">Pristhesancus plagipennis</name>
    <name type="common">Common assassin bug</name>
    <dbReference type="NCBI Taxonomy" id="1955184"/>
    <lineage>
        <taxon>Eukaryota</taxon>
        <taxon>Metazoa</taxon>
        <taxon>Ecdysozoa</taxon>
        <taxon>Arthropoda</taxon>
        <taxon>Hexapoda</taxon>
        <taxon>Insecta</taxon>
        <taxon>Pterygota</taxon>
        <taxon>Neoptera</taxon>
        <taxon>Paraneoptera</taxon>
        <taxon>Hemiptera</taxon>
        <taxon>Heteroptera</taxon>
        <taxon>Panheteroptera</taxon>
        <taxon>Cimicomorpha</taxon>
        <taxon>Reduviidae</taxon>
        <taxon>Harpactorinae</taxon>
        <taxon>Harpactorini</taxon>
        <taxon>Pristhesancus</taxon>
    </lineage>
</organism>
<dbReference type="InterPro" id="IPR031734">
    <property type="entry name" value="MBF2"/>
</dbReference>